<dbReference type="InterPro" id="IPR044855">
    <property type="entry name" value="CoA-Trfase_III_dom3_sf"/>
</dbReference>
<dbReference type="EMBL" id="JACCKS010000027">
    <property type="protein sequence ID" value="NZA39887.1"/>
    <property type="molecule type" value="Genomic_DNA"/>
</dbReference>
<dbReference type="Pfam" id="PF02515">
    <property type="entry name" value="CoA_transf_3"/>
    <property type="match status" value="1"/>
</dbReference>
<proteinExistence type="predicted"/>
<reference evidence="1 2" key="1">
    <citation type="submission" date="2020-07" db="EMBL/GenBank/DDBJ databases">
        <title>Organ Donor 1.</title>
        <authorList>
            <person name="Marsh A.J."/>
            <person name="Azcarate-Peril M.A."/>
        </authorList>
    </citation>
    <scope>NUCLEOTIDE SEQUENCE [LARGE SCALE GENOMIC DNA]</scope>
    <source>
        <strain evidence="1 2">AMC0717</strain>
    </source>
</reference>
<protein>
    <submittedName>
        <fullName evidence="1">CoA transferase</fullName>
    </submittedName>
</protein>
<dbReference type="AlphaFoldDB" id="A0A853JTH3"/>
<organism evidence="1 2">
    <name type="scientific">Eubacterium callanderi</name>
    <dbReference type="NCBI Taxonomy" id="53442"/>
    <lineage>
        <taxon>Bacteria</taxon>
        <taxon>Bacillati</taxon>
        <taxon>Bacillota</taxon>
        <taxon>Clostridia</taxon>
        <taxon>Eubacteriales</taxon>
        <taxon>Eubacteriaceae</taxon>
        <taxon>Eubacterium</taxon>
    </lineage>
</organism>
<evidence type="ECO:0000313" key="2">
    <source>
        <dbReference type="Proteomes" id="UP000586254"/>
    </source>
</evidence>
<gene>
    <name evidence="1" type="ORF">H0N91_17560</name>
</gene>
<dbReference type="PANTHER" id="PTHR48228">
    <property type="entry name" value="SUCCINYL-COA--D-CITRAMALATE COA-TRANSFERASE"/>
    <property type="match status" value="1"/>
</dbReference>
<comment type="caution">
    <text evidence="1">The sequence shown here is derived from an EMBL/GenBank/DDBJ whole genome shotgun (WGS) entry which is preliminary data.</text>
</comment>
<sequence length="399" mass="43791">MTMTDKREEGALEGLKILDFSTLLPGPFATTMLADLGAEVLKISGPGKPDIVLDYPPFIEGTDVSANQAWLGRNKKTMLLNLKKPEAVDIVKKLIMEYDIVMEQFRPGVMEKLGLGYEALAEINPCLIYCSLTGYGQTGPLSHRAGHDINYLARSGNMAQAGRTETGPVLTNMQVADVAVGSMNSVIGILAAVQYRNRTGKGQRVDIAMLDGLIPFNGMDGTAFLADGKVPKREGERLNGGCMYDFYETKDGQYLSLGALEPKFWAEFCHCIGREDLIEGSVWPEDVKAVKEVIRGILKEKTRGEWMAVFDDLDVCVEPVLSVQEALSEDAHIREREMVVEVELPLSDGKKVTQYGTAVKLSESPAQYRYGGYPVGYHTKEVLKAMGCSDDEIESLTSI</sequence>
<keyword evidence="1" id="KW-0808">Transferase</keyword>
<dbReference type="InterPro" id="IPR023606">
    <property type="entry name" value="CoA-Trfase_III_dom_1_sf"/>
</dbReference>
<dbReference type="Gene3D" id="3.30.1540.10">
    <property type="entry name" value="formyl-coa transferase, domain 3"/>
    <property type="match status" value="1"/>
</dbReference>
<evidence type="ECO:0000313" key="1">
    <source>
        <dbReference type="EMBL" id="NZA39887.1"/>
    </source>
</evidence>
<dbReference type="SUPFAM" id="SSF89796">
    <property type="entry name" value="CoA-transferase family III (CaiB/BaiF)"/>
    <property type="match status" value="1"/>
</dbReference>
<accession>A0A853JTH3</accession>
<dbReference type="GO" id="GO:0016740">
    <property type="term" value="F:transferase activity"/>
    <property type="evidence" value="ECO:0007669"/>
    <property type="project" value="UniProtKB-KW"/>
</dbReference>
<name>A0A853JTH3_9FIRM</name>
<dbReference type="InterPro" id="IPR050509">
    <property type="entry name" value="CoA-transferase_III"/>
</dbReference>
<dbReference type="Gene3D" id="3.40.50.10540">
    <property type="entry name" value="Crotonobetainyl-coa:carnitine coa-transferase, domain 1"/>
    <property type="match status" value="2"/>
</dbReference>
<dbReference type="PANTHER" id="PTHR48228:SF5">
    <property type="entry name" value="ALPHA-METHYLACYL-COA RACEMASE"/>
    <property type="match status" value="1"/>
</dbReference>
<dbReference type="InterPro" id="IPR003673">
    <property type="entry name" value="CoA-Trfase_fam_III"/>
</dbReference>
<dbReference type="Proteomes" id="UP000586254">
    <property type="component" value="Unassembled WGS sequence"/>
</dbReference>